<dbReference type="PANTHER" id="PTHR47782">
    <property type="entry name" value="ZN(II)2CYS6 TRANSCRIPTION FACTOR (EUROFUNG)-RELATED"/>
    <property type="match status" value="1"/>
</dbReference>
<name>A0A9P8KB84_AURME</name>
<dbReference type="CDD" id="cd12148">
    <property type="entry name" value="fungal_TF_MHR"/>
    <property type="match status" value="1"/>
</dbReference>
<dbReference type="GO" id="GO:0045944">
    <property type="term" value="P:positive regulation of transcription by RNA polymerase II"/>
    <property type="evidence" value="ECO:0007669"/>
    <property type="project" value="TreeGrafter"/>
</dbReference>
<keyword evidence="6" id="KW-0804">Transcription</keyword>
<comment type="subcellular location">
    <subcellularLocation>
        <location evidence="1">Nucleus</location>
    </subcellularLocation>
</comment>
<keyword evidence="5" id="KW-0238">DNA-binding</keyword>
<dbReference type="Pfam" id="PF04082">
    <property type="entry name" value="Fungal_trans"/>
    <property type="match status" value="1"/>
</dbReference>
<dbReference type="AlphaFoldDB" id="A0A9P8KB84"/>
<dbReference type="InterPro" id="IPR007219">
    <property type="entry name" value="XnlR_reg_dom"/>
</dbReference>
<evidence type="ECO:0000313" key="11">
    <source>
        <dbReference type="Proteomes" id="UP000767238"/>
    </source>
</evidence>
<accession>A0A9P8KB84</accession>
<dbReference type="PROSITE" id="PS00463">
    <property type="entry name" value="ZN2_CY6_FUNGAL_1"/>
    <property type="match status" value="1"/>
</dbReference>
<evidence type="ECO:0000256" key="2">
    <source>
        <dbReference type="ARBA" id="ARBA00022723"/>
    </source>
</evidence>
<keyword evidence="4" id="KW-0805">Transcription regulation</keyword>
<evidence type="ECO:0000256" key="8">
    <source>
        <dbReference type="SAM" id="MobiDB-lite"/>
    </source>
</evidence>
<evidence type="ECO:0000313" key="10">
    <source>
        <dbReference type="EMBL" id="KAH0236202.1"/>
    </source>
</evidence>
<comment type="caution">
    <text evidence="10">The sequence shown here is derived from an EMBL/GenBank/DDBJ whole genome shotgun (WGS) entry which is preliminary data.</text>
</comment>
<evidence type="ECO:0000259" key="9">
    <source>
        <dbReference type="PROSITE" id="PS50048"/>
    </source>
</evidence>
<evidence type="ECO:0000256" key="5">
    <source>
        <dbReference type="ARBA" id="ARBA00023125"/>
    </source>
</evidence>
<feature type="non-terminal residue" evidence="10">
    <location>
        <position position="1"/>
    </location>
</feature>
<dbReference type="Gene3D" id="4.10.240.10">
    <property type="entry name" value="Zn(2)-C6 fungal-type DNA-binding domain"/>
    <property type="match status" value="1"/>
</dbReference>
<evidence type="ECO:0000256" key="1">
    <source>
        <dbReference type="ARBA" id="ARBA00004123"/>
    </source>
</evidence>
<dbReference type="GO" id="GO:0000981">
    <property type="term" value="F:DNA-binding transcription factor activity, RNA polymerase II-specific"/>
    <property type="evidence" value="ECO:0007669"/>
    <property type="project" value="InterPro"/>
</dbReference>
<evidence type="ECO:0000256" key="6">
    <source>
        <dbReference type="ARBA" id="ARBA00023163"/>
    </source>
</evidence>
<dbReference type="PANTHER" id="PTHR47782:SF2">
    <property type="entry name" value="TRANSCRIPTION FACTOR, PUTATIVE (AFU_ORTHOLOGUE AFUA_4G12570)-RELATED"/>
    <property type="match status" value="1"/>
</dbReference>
<dbReference type="GO" id="GO:0006351">
    <property type="term" value="P:DNA-templated transcription"/>
    <property type="evidence" value="ECO:0007669"/>
    <property type="project" value="InterPro"/>
</dbReference>
<keyword evidence="7" id="KW-0539">Nucleus</keyword>
<dbReference type="GO" id="GO:0008270">
    <property type="term" value="F:zinc ion binding"/>
    <property type="evidence" value="ECO:0007669"/>
    <property type="project" value="InterPro"/>
</dbReference>
<dbReference type="PROSITE" id="PS50048">
    <property type="entry name" value="ZN2_CY6_FUNGAL_2"/>
    <property type="match status" value="1"/>
</dbReference>
<keyword evidence="2" id="KW-0479">Metal-binding</keyword>
<organism evidence="10 11">
    <name type="scientific">Aureobasidium melanogenum</name>
    <name type="common">Aureobasidium pullulans var. melanogenum</name>
    <dbReference type="NCBI Taxonomy" id="46634"/>
    <lineage>
        <taxon>Eukaryota</taxon>
        <taxon>Fungi</taxon>
        <taxon>Dikarya</taxon>
        <taxon>Ascomycota</taxon>
        <taxon>Pezizomycotina</taxon>
        <taxon>Dothideomycetes</taxon>
        <taxon>Dothideomycetidae</taxon>
        <taxon>Dothideales</taxon>
        <taxon>Saccotheciaceae</taxon>
        <taxon>Aureobasidium</taxon>
    </lineage>
</organism>
<protein>
    <recommendedName>
        <fullName evidence="9">Zn(2)-C6 fungal-type domain-containing protein</fullName>
    </recommendedName>
</protein>
<evidence type="ECO:0000256" key="4">
    <source>
        <dbReference type="ARBA" id="ARBA00023015"/>
    </source>
</evidence>
<sequence length="699" mass="78579">MVLETPLLRVSRPVAACSRCRSAKIKCDGKLPACTACERSGKQAECSSTSDQFARGKERSYVATLETRIEKLERRLQEAQHRKASVVPVNNHDGAVQKHVPSEGLTRTSKRLEAQEIDDLVSDFGYLTVNATARDFYGFTSSMSYARMVLSACTKDSLPTGFVTPLPPRNEAIITIRHYFENFFVMYPFFEESSFYASLDAVYNSESSKASTASPFDHFSVRLVLAIAHSGRMEQRGDGNYMAAIGHVSAALVHAEHVLRPGSIASVQAMLLLHEYSMIDPHHFDSWGLIGAASRAMVDLGLHQDPPRSASISRAKLELRRRVFWCVYGFDRSTSLIQSRAFSFSDDSANVALPFSTAQTLVPPEAKDSNHILFKSSGSAIDLFNLRRIQSDWYTELFQSGRIPLSDPYPIIWRSCEAMRNWFVGLSSSMSAEVRTFFELNLLYSYIYILAASPRMPFVAPFAQSLIFEYCIQYAEKMTAHANERVKTAPLSFYDAMRVYMTGRQFIEVLQGNEDRLLSGIIPDPPLVPVDSAPPPPAPHTPRDFQKNLARSITCIKRLTDCLGLFGLRWGYMSWRDRFQRDSESLLSSLNQRVWKRQDSSNVPARPLWNYADSIAPLAPLTPLTETIVPPPGSHQHLQPLITPTYPPEFQQSTEFYQSHYNSVVPQTTHQYAAWHGHESLGPAGDQQEQPGPTQTRPY</sequence>
<dbReference type="Pfam" id="PF00172">
    <property type="entry name" value="Zn_clus"/>
    <property type="match status" value="1"/>
</dbReference>
<feature type="domain" description="Zn(2)-C6 fungal-type" evidence="9">
    <location>
        <begin position="16"/>
        <end position="48"/>
    </location>
</feature>
<dbReference type="GO" id="GO:0005634">
    <property type="term" value="C:nucleus"/>
    <property type="evidence" value="ECO:0007669"/>
    <property type="project" value="UniProtKB-SubCell"/>
</dbReference>
<dbReference type="OrthoDB" id="5319458at2759"/>
<dbReference type="EMBL" id="JAHFYH010000002">
    <property type="protein sequence ID" value="KAH0236202.1"/>
    <property type="molecule type" value="Genomic_DNA"/>
</dbReference>
<dbReference type="CDD" id="cd00067">
    <property type="entry name" value="GAL4"/>
    <property type="match status" value="1"/>
</dbReference>
<dbReference type="InterPro" id="IPR052202">
    <property type="entry name" value="Yeast_MetPath_Reg"/>
</dbReference>
<gene>
    <name evidence="10" type="ORF">KCV03_g624</name>
</gene>
<evidence type="ECO:0000256" key="7">
    <source>
        <dbReference type="ARBA" id="ARBA00023242"/>
    </source>
</evidence>
<dbReference type="SUPFAM" id="SSF57701">
    <property type="entry name" value="Zn2/Cys6 DNA-binding domain"/>
    <property type="match status" value="1"/>
</dbReference>
<proteinExistence type="predicted"/>
<dbReference type="SMART" id="SM00906">
    <property type="entry name" value="Fungal_trans"/>
    <property type="match status" value="1"/>
</dbReference>
<reference evidence="10" key="2">
    <citation type="submission" date="2021-08" db="EMBL/GenBank/DDBJ databases">
        <authorList>
            <person name="Gostincar C."/>
            <person name="Sun X."/>
            <person name="Song Z."/>
            <person name="Gunde-Cimerman N."/>
        </authorList>
    </citation>
    <scope>NUCLEOTIDE SEQUENCE</scope>
    <source>
        <strain evidence="10">EXF-8016</strain>
    </source>
</reference>
<dbReference type="SMART" id="SM00066">
    <property type="entry name" value="GAL4"/>
    <property type="match status" value="1"/>
</dbReference>
<dbReference type="InterPro" id="IPR036864">
    <property type="entry name" value="Zn2-C6_fun-type_DNA-bd_sf"/>
</dbReference>
<feature type="compositionally biased region" description="Polar residues" evidence="8">
    <location>
        <begin position="687"/>
        <end position="699"/>
    </location>
</feature>
<dbReference type="Proteomes" id="UP000767238">
    <property type="component" value="Unassembled WGS sequence"/>
</dbReference>
<dbReference type="GO" id="GO:0043565">
    <property type="term" value="F:sequence-specific DNA binding"/>
    <property type="evidence" value="ECO:0007669"/>
    <property type="project" value="TreeGrafter"/>
</dbReference>
<feature type="region of interest" description="Disordered" evidence="8">
    <location>
        <begin position="678"/>
        <end position="699"/>
    </location>
</feature>
<reference evidence="10" key="1">
    <citation type="journal article" date="2021" name="J Fungi (Basel)">
        <title>Virulence traits and population genomics of the black yeast Aureobasidium melanogenum.</title>
        <authorList>
            <person name="Cernosa A."/>
            <person name="Sun X."/>
            <person name="Gostincar C."/>
            <person name="Fang C."/>
            <person name="Gunde-Cimerman N."/>
            <person name="Song Z."/>
        </authorList>
    </citation>
    <scope>NUCLEOTIDE SEQUENCE</scope>
    <source>
        <strain evidence="10">EXF-8016</strain>
    </source>
</reference>
<dbReference type="InterPro" id="IPR001138">
    <property type="entry name" value="Zn2Cys6_DnaBD"/>
</dbReference>
<evidence type="ECO:0000256" key="3">
    <source>
        <dbReference type="ARBA" id="ARBA00022833"/>
    </source>
</evidence>
<keyword evidence="3" id="KW-0862">Zinc</keyword>